<name>A0A0R1VC73_9LACO</name>
<dbReference type="AlphaFoldDB" id="A0A0R1VC73"/>
<dbReference type="Pfam" id="PF21758">
    <property type="entry name" value="PAC_bac"/>
    <property type="match status" value="1"/>
</dbReference>
<keyword evidence="3" id="KW-1185">Reference proteome</keyword>
<reference evidence="2 3" key="1">
    <citation type="journal article" date="2015" name="Genome Announc.">
        <title>Expanding the biotechnology potential of lactobacilli through comparative genomics of 213 strains and associated genera.</title>
        <authorList>
            <person name="Sun Z."/>
            <person name="Harris H.M."/>
            <person name="McCann A."/>
            <person name="Guo C."/>
            <person name="Argimon S."/>
            <person name="Zhang W."/>
            <person name="Yang X."/>
            <person name="Jeffery I.B."/>
            <person name="Cooney J.C."/>
            <person name="Kagawa T.F."/>
            <person name="Liu W."/>
            <person name="Song Y."/>
            <person name="Salvetti E."/>
            <person name="Wrobel A."/>
            <person name="Rasinkangas P."/>
            <person name="Parkhill J."/>
            <person name="Rea M.C."/>
            <person name="O'Sullivan O."/>
            <person name="Ritari J."/>
            <person name="Douillard F.P."/>
            <person name="Paul Ross R."/>
            <person name="Yang R."/>
            <person name="Briner A.E."/>
            <person name="Felis G.E."/>
            <person name="de Vos W.M."/>
            <person name="Barrangou R."/>
            <person name="Klaenhammer T.R."/>
            <person name="Caufield P.W."/>
            <person name="Cui Y."/>
            <person name="Zhang H."/>
            <person name="O'Toole P.W."/>
        </authorList>
    </citation>
    <scope>NUCLEOTIDE SEQUENCE [LARGE SCALE GENOMIC DNA]</scope>
    <source>
        <strain evidence="2 3">DSM 16045</strain>
    </source>
</reference>
<evidence type="ECO:0000313" key="2">
    <source>
        <dbReference type="EMBL" id="KRM03104.1"/>
    </source>
</evidence>
<sequence>MNFTIQKSGLQMQAELKIINGDLLIVLTGGDTPHIGTITAFDQATRTITTTQFTSHDNRKHKDQVLAEELLNIIRPVLPGNCVITSGVHVNRITKAQIQATFPMAQNLGQQIKAWLQELPLEIKKPEYH</sequence>
<dbReference type="PATRIC" id="fig|1423749.3.peg.1444"/>
<dbReference type="InterPro" id="IPR048844">
    <property type="entry name" value="LpdD_chaperone-like"/>
</dbReference>
<gene>
    <name evidence="2" type="ORF">FC60_GL001400</name>
</gene>
<protein>
    <recommendedName>
        <fullName evidence="1">Prenylated flavin chaperone LpdD-like domain-containing protein</fullName>
    </recommendedName>
</protein>
<feature type="domain" description="Prenylated flavin chaperone LpdD-like" evidence="1">
    <location>
        <begin position="7"/>
        <end position="117"/>
    </location>
</feature>
<comment type="caution">
    <text evidence="2">The sequence shown here is derived from an EMBL/GenBank/DDBJ whole genome shotgun (WGS) entry which is preliminary data.</text>
</comment>
<accession>A0A0R1VC73</accession>
<proteinExistence type="predicted"/>
<dbReference type="Proteomes" id="UP000051739">
    <property type="component" value="Unassembled WGS sequence"/>
</dbReference>
<dbReference type="EMBL" id="AZFN01000005">
    <property type="protein sequence ID" value="KRM03104.1"/>
    <property type="molecule type" value="Genomic_DNA"/>
</dbReference>
<organism evidence="2 3">
    <name type="scientific">Limosilactobacillus gastricus DSM 16045</name>
    <dbReference type="NCBI Taxonomy" id="1423749"/>
    <lineage>
        <taxon>Bacteria</taxon>
        <taxon>Bacillati</taxon>
        <taxon>Bacillota</taxon>
        <taxon>Bacilli</taxon>
        <taxon>Lactobacillales</taxon>
        <taxon>Lactobacillaceae</taxon>
        <taxon>Limosilactobacillus</taxon>
    </lineage>
</organism>
<evidence type="ECO:0000313" key="3">
    <source>
        <dbReference type="Proteomes" id="UP000051739"/>
    </source>
</evidence>
<evidence type="ECO:0000259" key="1">
    <source>
        <dbReference type="Pfam" id="PF21758"/>
    </source>
</evidence>